<dbReference type="EMBL" id="JBHTIS010001176">
    <property type="protein sequence ID" value="MFD1047642.1"/>
    <property type="molecule type" value="Genomic_DNA"/>
</dbReference>
<gene>
    <name evidence="1" type="ORF">ACFQ1S_19920</name>
</gene>
<evidence type="ECO:0000313" key="2">
    <source>
        <dbReference type="Proteomes" id="UP001597045"/>
    </source>
</evidence>
<evidence type="ECO:0000313" key="1">
    <source>
        <dbReference type="EMBL" id="MFD1047642.1"/>
    </source>
</evidence>
<dbReference type="InterPro" id="IPR025412">
    <property type="entry name" value="DUF4304"/>
</dbReference>
<dbReference type="Proteomes" id="UP001597045">
    <property type="component" value="Unassembled WGS sequence"/>
</dbReference>
<name>A0ABW3MA65_9PSEU</name>
<sequence>MTAQTIYARLVKDTLSPALREVGFKGSGGRYSLPWAECWAQLAFQKSAYSDAAEVRSTLNLQVVNKSDWTAARADRPHLPVRPAPSTFYGDPAVQVRIGQLTADSADKWWRINSDVDVAAVATDVIHDVREHAMPWFDQQMRERRC</sequence>
<proteinExistence type="predicted"/>
<protein>
    <submittedName>
        <fullName evidence="1">DUF4304 domain-containing protein</fullName>
    </submittedName>
</protein>
<reference evidence="2" key="1">
    <citation type="journal article" date="2019" name="Int. J. Syst. Evol. Microbiol.">
        <title>The Global Catalogue of Microorganisms (GCM) 10K type strain sequencing project: providing services to taxonomists for standard genome sequencing and annotation.</title>
        <authorList>
            <consortium name="The Broad Institute Genomics Platform"/>
            <consortium name="The Broad Institute Genome Sequencing Center for Infectious Disease"/>
            <person name="Wu L."/>
            <person name="Ma J."/>
        </authorList>
    </citation>
    <scope>NUCLEOTIDE SEQUENCE [LARGE SCALE GENOMIC DNA]</scope>
    <source>
        <strain evidence="2">JCM 31486</strain>
    </source>
</reference>
<dbReference type="Pfam" id="PF14137">
    <property type="entry name" value="DUF4304"/>
    <property type="match status" value="1"/>
</dbReference>
<keyword evidence="2" id="KW-1185">Reference proteome</keyword>
<comment type="caution">
    <text evidence="1">The sequence shown here is derived from an EMBL/GenBank/DDBJ whole genome shotgun (WGS) entry which is preliminary data.</text>
</comment>
<accession>A0ABW3MA65</accession>
<organism evidence="1 2">
    <name type="scientific">Kibdelosporangium lantanae</name>
    <dbReference type="NCBI Taxonomy" id="1497396"/>
    <lineage>
        <taxon>Bacteria</taxon>
        <taxon>Bacillati</taxon>
        <taxon>Actinomycetota</taxon>
        <taxon>Actinomycetes</taxon>
        <taxon>Pseudonocardiales</taxon>
        <taxon>Pseudonocardiaceae</taxon>
        <taxon>Kibdelosporangium</taxon>
    </lineage>
</organism>